<evidence type="ECO:0000313" key="1">
    <source>
        <dbReference type="EMBL" id="CAI2387034.1"/>
    </source>
</evidence>
<proteinExistence type="predicted"/>
<dbReference type="Proteomes" id="UP001295684">
    <property type="component" value="Unassembled WGS sequence"/>
</dbReference>
<sequence length="165" mass="19452">MLPSNHRQIEYILGSMKFNFEDFKKEIKALDNTCPVSLVYNLPQAQDLDDFKAILDIMLSKRLTELRINFNFQNKECAEYLCGMLEQNKILCSLYVTFMDKYYGYSILESISTLDSLTFLSLKSDYSCNHPIMETIEKYLSEFQKPFEISIPNQNKTFKSFNNFY</sequence>
<comment type="caution">
    <text evidence="1">The sequence shown here is derived from an EMBL/GenBank/DDBJ whole genome shotgun (WGS) entry which is preliminary data.</text>
</comment>
<dbReference type="SUPFAM" id="SSF52047">
    <property type="entry name" value="RNI-like"/>
    <property type="match status" value="1"/>
</dbReference>
<keyword evidence="2" id="KW-1185">Reference proteome</keyword>
<evidence type="ECO:0000313" key="2">
    <source>
        <dbReference type="Proteomes" id="UP001295684"/>
    </source>
</evidence>
<dbReference type="EMBL" id="CAMPGE010029554">
    <property type="protein sequence ID" value="CAI2387034.1"/>
    <property type="molecule type" value="Genomic_DNA"/>
</dbReference>
<organism evidence="1 2">
    <name type="scientific">Euplotes crassus</name>
    <dbReference type="NCBI Taxonomy" id="5936"/>
    <lineage>
        <taxon>Eukaryota</taxon>
        <taxon>Sar</taxon>
        <taxon>Alveolata</taxon>
        <taxon>Ciliophora</taxon>
        <taxon>Intramacronucleata</taxon>
        <taxon>Spirotrichea</taxon>
        <taxon>Hypotrichia</taxon>
        <taxon>Euplotida</taxon>
        <taxon>Euplotidae</taxon>
        <taxon>Moneuplotes</taxon>
    </lineage>
</organism>
<accession>A0AAD2DAB5</accession>
<reference evidence="1" key="1">
    <citation type="submission" date="2023-07" db="EMBL/GenBank/DDBJ databases">
        <authorList>
            <consortium name="AG Swart"/>
            <person name="Singh M."/>
            <person name="Singh A."/>
            <person name="Seah K."/>
            <person name="Emmerich C."/>
        </authorList>
    </citation>
    <scope>NUCLEOTIDE SEQUENCE</scope>
    <source>
        <strain evidence="1">DP1</strain>
    </source>
</reference>
<gene>
    <name evidence="1" type="ORF">ECRASSUSDP1_LOCUS28661</name>
</gene>
<dbReference type="AlphaFoldDB" id="A0AAD2DAB5"/>
<protein>
    <submittedName>
        <fullName evidence="1">Uncharacterized protein</fullName>
    </submittedName>
</protein>
<name>A0AAD2DAB5_EUPCR</name>